<feature type="transmembrane region" description="Helical" evidence="4">
    <location>
        <begin position="12"/>
        <end position="28"/>
    </location>
</feature>
<feature type="transmembrane region" description="Helical" evidence="4">
    <location>
        <begin position="133"/>
        <end position="151"/>
    </location>
</feature>
<dbReference type="OrthoDB" id="9815356at2"/>
<keyword evidence="2 4" id="KW-1133">Transmembrane helix</keyword>
<evidence type="ECO:0000259" key="5">
    <source>
        <dbReference type="PROSITE" id="PS50850"/>
    </source>
</evidence>
<dbReference type="SUPFAM" id="SSF103473">
    <property type="entry name" value="MFS general substrate transporter"/>
    <property type="match status" value="1"/>
</dbReference>
<accession>A0A4R4DWD2</accession>
<evidence type="ECO:0000256" key="3">
    <source>
        <dbReference type="ARBA" id="ARBA00023136"/>
    </source>
</evidence>
<sequence length="396" mass="42058">MNDARGISGAQIGILSAGAGVCVANIYYNQPILNDIARDLGLSEGATGYLPVLTQAGYGLGLLLLTPLGDKTDRKRLILLLQGALIVVLLLLTQVRHPAGLFALSFATGVFATATQVLMPMAAALARRDKGKIVGIVFTGALVGILGARIFSGAVAGWLGWRWVYGLSAGLLVLTSLLVAFGLPRVAATYSGSYVGLIRSTVAQLGRFARLRRIVLLGALVFGTFCSFWTTLTFHLSGPPFRYGAKTIGLFGFLAIGGAAASTPFGRLADRMPPSRIQLFTVLILIASVLWIFFFPQSPAAFIGATVLLDVGVQATQVNNLAQVYSLDEAAHSRINTVYMTCMFIGGAFGTWAGVQCWSLGGWTGVSVQLLLWSALALLVALVGYRSYLRHAKKRI</sequence>
<feature type="transmembrane region" description="Helical" evidence="4">
    <location>
        <begin position="214"/>
        <end position="236"/>
    </location>
</feature>
<feature type="transmembrane region" description="Helical" evidence="4">
    <location>
        <begin position="101"/>
        <end position="126"/>
    </location>
</feature>
<keyword evidence="1 4" id="KW-0812">Transmembrane</keyword>
<evidence type="ECO:0000313" key="7">
    <source>
        <dbReference type="Proteomes" id="UP000295164"/>
    </source>
</evidence>
<feature type="transmembrane region" description="Helical" evidence="4">
    <location>
        <begin position="337"/>
        <end position="355"/>
    </location>
</feature>
<feature type="transmembrane region" description="Helical" evidence="4">
    <location>
        <begin position="300"/>
        <end position="316"/>
    </location>
</feature>
<dbReference type="RefSeq" id="WP_131852858.1">
    <property type="nucleotide sequence ID" value="NZ_SKFH01000027.1"/>
</dbReference>
<dbReference type="Pfam" id="PF07690">
    <property type="entry name" value="MFS_1"/>
    <property type="match status" value="1"/>
</dbReference>
<feature type="transmembrane region" description="Helical" evidence="4">
    <location>
        <begin position="48"/>
        <end position="65"/>
    </location>
</feature>
<proteinExistence type="predicted"/>
<dbReference type="InterPro" id="IPR036259">
    <property type="entry name" value="MFS_trans_sf"/>
</dbReference>
<feature type="domain" description="Major facilitator superfamily (MFS) profile" evidence="5">
    <location>
        <begin position="1"/>
        <end position="396"/>
    </location>
</feature>
<dbReference type="CDD" id="cd17324">
    <property type="entry name" value="MFS_NepI_like"/>
    <property type="match status" value="1"/>
</dbReference>
<evidence type="ECO:0000256" key="4">
    <source>
        <dbReference type="SAM" id="Phobius"/>
    </source>
</evidence>
<dbReference type="Proteomes" id="UP000295164">
    <property type="component" value="Unassembled WGS sequence"/>
</dbReference>
<dbReference type="PANTHER" id="PTHR42910">
    <property type="entry name" value="TRANSPORTER SCO4007-RELATED"/>
    <property type="match status" value="1"/>
</dbReference>
<dbReference type="GO" id="GO:0022857">
    <property type="term" value="F:transmembrane transporter activity"/>
    <property type="evidence" value="ECO:0007669"/>
    <property type="project" value="InterPro"/>
</dbReference>
<keyword evidence="7" id="KW-1185">Reference proteome</keyword>
<dbReference type="AlphaFoldDB" id="A0A4R4DWD2"/>
<feature type="transmembrane region" description="Helical" evidence="4">
    <location>
        <begin position="361"/>
        <end position="385"/>
    </location>
</feature>
<dbReference type="Gene3D" id="1.20.1250.20">
    <property type="entry name" value="MFS general substrate transporter like domains"/>
    <property type="match status" value="1"/>
</dbReference>
<feature type="transmembrane region" description="Helical" evidence="4">
    <location>
        <begin position="77"/>
        <end position="95"/>
    </location>
</feature>
<evidence type="ECO:0000256" key="2">
    <source>
        <dbReference type="ARBA" id="ARBA00022989"/>
    </source>
</evidence>
<gene>
    <name evidence="6" type="ORF">E0486_14020</name>
</gene>
<organism evidence="6 7">
    <name type="scientific">Flaviaesturariibacter aridisoli</name>
    <dbReference type="NCBI Taxonomy" id="2545761"/>
    <lineage>
        <taxon>Bacteria</taxon>
        <taxon>Pseudomonadati</taxon>
        <taxon>Bacteroidota</taxon>
        <taxon>Chitinophagia</taxon>
        <taxon>Chitinophagales</taxon>
        <taxon>Chitinophagaceae</taxon>
        <taxon>Flaviaestuariibacter</taxon>
    </lineage>
</organism>
<feature type="transmembrane region" description="Helical" evidence="4">
    <location>
        <begin position="248"/>
        <end position="265"/>
    </location>
</feature>
<feature type="transmembrane region" description="Helical" evidence="4">
    <location>
        <begin position="163"/>
        <end position="183"/>
    </location>
</feature>
<name>A0A4R4DWD2_9BACT</name>
<reference evidence="6 7" key="1">
    <citation type="submission" date="2019-03" db="EMBL/GenBank/DDBJ databases">
        <authorList>
            <person name="Kim M.K.M."/>
        </authorList>
    </citation>
    <scope>NUCLEOTIDE SEQUENCE [LARGE SCALE GENOMIC DNA]</scope>
    <source>
        <strain evidence="6 7">17J68-15</strain>
    </source>
</reference>
<dbReference type="InterPro" id="IPR011701">
    <property type="entry name" value="MFS"/>
</dbReference>
<comment type="caution">
    <text evidence="6">The sequence shown here is derived from an EMBL/GenBank/DDBJ whole genome shotgun (WGS) entry which is preliminary data.</text>
</comment>
<feature type="transmembrane region" description="Helical" evidence="4">
    <location>
        <begin position="277"/>
        <end position="294"/>
    </location>
</feature>
<dbReference type="PROSITE" id="PS50850">
    <property type="entry name" value="MFS"/>
    <property type="match status" value="1"/>
</dbReference>
<keyword evidence="3 4" id="KW-0472">Membrane</keyword>
<dbReference type="EMBL" id="SKFH01000027">
    <property type="protein sequence ID" value="TCZ68395.1"/>
    <property type="molecule type" value="Genomic_DNA"/>
</dbReference>
<evidence type="ECO:0000256" key="1">
    <source>
        <dbReference type="ARBA" id="ARBA00022692"/>
    </source>
</evidence>
<evidence type="ECO:0000313" key="6">
    <source>
        <dbReference type="EMBL" id="TCZ68395.1"/>
    </source>
</evidence>
<protein>
    <submittedName>
        <fullName evidence="6">MFS transporter</fullName>
    </submittedName>
</protein>
<dbReference type="InterPro" id="IPR020846">
    <property type="entry name" value="MFS_dom"/>
</dbReference>
<dbReference type="PANTHER" id="PTHR42910:SF1">
    <property type="entry name" value="MAJOR FACILITATOR SUPERFAMILY (MFS) PROFILE DOMAIN-CONTAINING PROTEIN"/>
    <property type="match status" value="1"/>
</dbReference>